<evidence type="ECO:0000313" key="4">
    <source>
        <dbReference type="Proteomes" id="UP000541426"/>
    </source>
</evidence>
<dbReference type="Gene3D" id="2.130.10.10">
    <property type="entry name" value="YVTN repeat-like/Quinoprotein amine dehydrogenase"/>
    <property type="match status" value="1"/>
</dbReference>
<dbReference type="PROSITE" id="PS51257">
    <property type="entry name" value="PROKAR_LIPOPROTEIN"/>
    <property type="match status" value="1"/>
</dbReference>
<gene>
    <name evidence="3" type="ORF">GGQ68_002997</name>
</gene>
<feature type="domain" description="Pyrrolo-quinoline quinone repeat" evidence="2">
    <location>
        <begin position="121"/>
        <end position="357"/>
    </location>
</feature>
<feature type="chain" id="PRO_5031009682" evidence="1">
    <location>
        <begin position="18"/>
        <end position="442"/>
    </location>
</feature>
<comment type="caution">
    <text evidence="3">The sequence shown here is derived from an EMBL/GenBank/DDBJ whole genome shotgun (WGS) entry which is preliminary data.</text>
</comment>
<dbReference type="InterPro" id="IPR011047">
    <property type="entry name" value="Quinoprotein_ADH-like_sf"/>
</dbReference>
<evidence type="ECO:0000313" key="3">
    <source>
        <dbReference type="EMBL" id="MBB3986654.1"/>
    </source>
</evidence>
<dbReference type="PANTHER" id="PTHR34512">
    <property type="entry name" value="CELL SURFACE PROTEIN"/>
    <property type="match status" value="1"/>
</dbReference>
<dbReference type="InterPro" id="IPR002372">
    <property type="entry name" value="PQQ_rpt_dom"/>
</dbReference>
<dbReference type="Pfam" id="PF13360">
    <property type="entry name" value="PQQ_2"/>
    <property type="match status" value="1"/>
</dbReference>
<dbReference type="EMBL" id="JACIEJ010000007">
    <property type="protein sequence ID" value="MBB3986654.1"/>
    <property type="molecule type" value="Genomic_DNA"/>
</dbReference>
<protein>
    <submittedName>
        <fullName evidence="3">Outer membrane protein assembly factor BamB</fullName>
    </submittedName>
</protein>
<sequence length="442" mass="45816">MQRKAFILTCVSVLALAGCGNNDPILAGERLNVRDVLQTRASGENSEVVNQARAMSLPAAVTNTDWRQSAVSPSVRVTNAALAAAPQPLFSTSIGTGDTRRSRLLADPVIADGVIYTMDSHSVVRATSIAGQPLWSVDLTPARENAGAGQGGGLARGGNALFVSSGFGSVVALDPATGTELWEQKLGGTATGAPSYADGLVYVVSGDTTGWAIEAEDGRIRWQTEGQGSINNVAGAPAPAIGDQHVVFSFGSGGVSGVFRKGGLRLWSSDLLGRRNGVAVAAVNDVTGDPLIAGDTVYAGNHAGSVAAMSVYTGDRLWTADYGALGPLWPAGDSVFFVSDRNQLVRLDASSGEAIWEVELPGYKPTRKPNKRRDAAYANRGPVMAGGRLLVAGSDGFIRSFDPVSGALLSTLEVPGGATTRPVVANNTLYVVSKKGVLHAWR</sequence>
<dbReference type="SUPFAM" id="SSF50998">
    <property type="entry name" value="Quinoprotein alcohol dehydrogenase-like"/>
    <property type="match status" value="1"/>
</dbReference>
<dbReference type="AlphaFoldDB" id="A0A7W6DWP6"/>
<keyword evidence="4" id="KW-1185">Reference proteome</keyword>
<organism evidence="3 4">
    <name type="scientific">Sagittula marina</name>
    <dbReference type="NCBI Taxonomy" id="943940"/>
    <lineage>
        <taxon>Bacteria</taxon>
        <taxon>Pseudomonadati</taxon>
        <taxon>Pseudomonadota</taxon>
        <taxon>Alphaproteobacteria</taxon>
        <taxon>Rhodobacterales</taxon>
        <taxon>Roseobacteraceae</taxon>
        <taxon>Sagittula</taxon>
    </lineage>
</organism>
<evidence type="ECO:0000259" key="2">
    <source>
        <dbReference type="Pfam" id="PF13360"/>
    </source>
</evidence>
<proteinExistence type="predicted"/>
<name>A0A7W6DWP6_9RHOB</name>
<evidence type="ECO:0000256" key="1">
    <source>
        <dbReference type="SAM" id="SignalP"/>
    </source>
</evidence>
<dbReference type="InterPro" id="IPR018391">
    <property type="entry name" value="PQQ_b-propeller_rpt"/>
</dbReference>
<dbReference type="RefSeq" id="WP_183967216.1">
    <property type="nucleotide sequence ID" value="NZ_BAABBZ010000006.1"/>
</dbReference>
<dbReference type="SMART" id="SM00564">
    <property type="entry name" value="PQQ"/>
    <property type="match status" value="6"/>
</dbReference>
<dbReference type="PANTHER" id="PTHR34512:SF30">
    <property type="entry name" value="OUTER MEMBRANE PROTEIN ASSEMBLY FACTOR BAMB"/>
    <property type="match status" value="1"/>
</dbReference>
<reference evidence="3 4" key="1">
    <citation type="submission" date="2020-08" db="EMBL/GenBank/DDBJ databases">
        <title>Genomic Encyclopedia of Type Strains, Phase IV (KMG-IV): sequencing the most valuable type-strain genomes for metagenomic binning, comparative biology and taxonomic classification.</title>
        <authorList>
            <person name="Goeker M."/>
        </authorList>
    </citation>
    <scope>NUCLEOTIDE SEQUENCE [LARGE SCALE GENOMIC DNA]</scope>
    <source>
        <strain evidence="3 4">DSM 102235</strain>
    </source>
</reference>
<dbReference type="Proteomes" id="UP000541426">
    <property type="component" value="Unassembled WGS sequence"/>
</dbReference>
<feature type="signal peptide" evidence="1">
    <location>
        <begin position="1"/>
        <end position="17"/>
    </location>
</feature>
<dbReference type="InterPro" id="IPR015943">
    <property type="entry name" value="WD40/YVTN_repeat-like_dom_sf"/>
</dbReference>
<keyword evidence="1" id="KW-0732">Signal</keyword>
<accession>A0A7W6DWP6</accession>